<dbReference type="InterPro" id="IPR036366">
    <property type="entry name" value="PGBDSf"/>
</dbReference>
<dbReference type="RefSeq" id="WP_091968813.1">
    <property type="nucleotide sequence ID" value="NZ_FOPM01000002.1"/>
</dbReference>
<sequence length="232" mass="23778">MTIAEIQRALLARGYDLGPAGADGDAGPRTIAAVTAFQRAAGLVPDGIAGPLTRKALAVADVSEKRAEPEQPGWLTLAAAELGVKEGPGAANNPRVVQLFADAGFAGIKQDSVAWCAAAVGAMLKRAGFKPSGSLAARSYEGWGVGLKEPVLGCVATKKRGNSAWQGHVGFVVGANRDQIFLLGGNQGDAWSVAAFKRSEFTSFRWPADLPIPAASKLPTTVVGALSGVSEA</sequence>
<dbReference type="InterPro" id="IPR013423">
    <property type="entry name" value="CHP02594"/>
</dbReference>
<evidence type="ECO:0000313" key="2">
    <source>
        <dbReference type="EMBL" id="SFG39630.1"/>
    </source>
</evidence>
<dbReference type="AlphaFoldDB" id="A0A1I2RGT5"/>
<dbReference type="NCBIfam" id="TIGR02594">
    <property type="entry name" value="TIGR02594 family protein"/>
    <property type="match status" value="1"/>
</dbReference>
<dbReference type="STRING" id="582675.SAMN05192565_102315"/>
<dbReference type="Gene3D" id="1.10.101.10">
    <property type="entry name" value="PGBD-like superfamily/PGBD"/>
    <property type="match status" value="1"/>
</dbReference>
<dbReference type="InterPro" id="IPR036365">
    <property type="entry name" value="PGBD-like_sf"/>
</dbReference>
<keyword evidence="3" id="KW-1185">Reference proteome</keyword>
<evidence type="ECO:0000313" key="3">
    <source>
        <dbReference type="Proteomes" id="UP000199229"/>
    </source>
</evidence>
<organism evidence="2 3">
    <name type="scientific">Methylobacterium gossipiicola</name>
    <dbReference type="NCBI Taxonomy" id="582675"/>
    <lineage>
        <taxon>Bacteria</taxon>
        <taxon>Pseudomonadati</taxon>
        <taxon>Pseudomonadota</taxon>
        <taxon>Alphaproteobacteria</taxon>
        <taxon>Hyphomicrobiales</taxon>
        <taxon>Methylobacteriaceae</taxon>
        <taxon>Methylobacterium</taxon>
    </lineage>
</organism>
<name>A0A1I2RGT5_9HYPH</name>
<feature type="domain" description="Peptidoglycan binding-like" evidence="1">
    <location>
        <begin position="3"/>
        <end position="57"/>
    </location>
</feature>
<dbReference type="SUPFAM" id="SSF47090">
    <property type="entry name" value="PGBD-like"/>
    <property type="match status" value="1"/>
</dbReference>
<dbReference type="Pfam" id="PF01471">
    <property type="entry name" value="PG_binding_1"/>
    <property type="match status" value="1"/>
</dbReference>
<dbReference type="OrthoDB" id="5395100at2"/>
<accession>A0A1I2RGT5</accession>
<dbReference type="Proteomes" id="UP000199229">
    <property type="component" value="Unassembled WGS sequence"/>
</dbReference>
<evidence type="ECO:0000259" key="1">
    <source>
        <dbReference type="Pfam" id="PF01471"/>
    </source>
</evidence>
<gene>
    <name evidence="2" type="ORF">SAMN05192565_102315</name>
</gene>
<dbReference type="EMBL" id="FOPM01000002">
    <property type="protein sequence ID" value="SFG39630.1"/>
    <property type="molecule type" value="Genomic_DNA"/>
</dbReference>
<proteinExistence type="predicted"/>
<dbReference type="InterPro" id="IPR002477">
    <property type="entry name" value="Peptidoglycan-bd-like"/>
</dbReference>
<reference evidence="3" key="1">
    <citation type="submission" date="2016-10" db="EMBL/GenBank/DDBJ databases">
        <authorList>
            <person name="Varghese N."/>
            <person name="Submissions S."/>
        </authorList>
    </citation>
    <scope>NUCLEOTIDE SEQUENCE [LARGE SCALE GENOMIC DNA]</scope>
    <source>
        <strain evidence="3">Gh-105</strain>
    </source>
</reference>
<protein>
    <submittedName>
        <fullName evidence="2">TIGR02594 family protein</fullName>
    </submittedName>
</protein>